<dbReference type="OrthoDB" id="5483347at2"/>
<dbReference type="RefSeq" id="WP_146648838.1">
    <property type="nucleotide sequence ID" value="NZ_CP012333.1"/>
</dbReference>
<evidence type="ECO:0000256" key="1">
    <source>
        <dbReference type="SAM" id="MobiDB-lite"/>
    </source>
</evidence>
<feature type="signal peptide" evidence="2">
    <location>
        <begin position="1"/>
        <end position="23"/>
    </location>
</feature>
<dbReference type="Proteomes" id="UP000064967">
    <property type="component" value="Chromosome"/>
</dbReference>
<reference evidence="3 4" key="1">
    <citation type="submission" date="2015-08" db="EMBL/GenBank/DDBJ databases">
        <authorList>
            <person name="Babu N.S."/>
            <person name="Beckwith C.J."/>
            <person name="Beseler K.G."/>
            <person name="Brison A."/>
            <person name="Carone J.V."/>
            <person name="Caskin T.P."/>
            <person name="Diamond M."/>
            <person name="Durham M.E."/>
            <person name="Foxe J.M."/>
            <person name="Go M."/>
            <person name="Henderson B.A."/>
            <person name="Jones I.B."/>
            <person name="McGettigan J.A."/>
            <person name="Micheletti S.J."/>
            <person name="Nasrallah M.E."/>
            <person name="Ortiz D."/>
            <person name="Piller C.R."/>
            <person name="Privatt S.R."/>
            <person name="Schneider S.L."/>
            <person name="Sharp S."/>
            <person name="Smith T.C."/>
            <person name="Stanton J.D."/>
            <person name="Ullery H.E."/>
            <person name="Wilson R.J."/>
            <person name="Serrano M.G."/>
            <person name="Buck G."/>
            <person name="Lee V."/>
            <person name="Wang Y."/>
            <person name="Carvalho R."/>
            <person name="Voegtly L."/>
            <person name="Shi R."/>
            <person name="Duckworth R."/>
            <person name="Johnson A."/>
            <person name="Loviza R."/>
            <person name="Walstead R."/>
            <person name="Shah Z."/>
            <person name="Kiflezghi M."/>
            <person name="Wade K."/>
            <person name="Ball S.L."/>
            <person name="Bradley K.W."/>
            <person name="Asai D.J."/>
            <person name="Bowman C.A."/>
            <person name="Russell D.A."/>
            <person name="Pope W.H."/>
            <person name="Jacobs-Sera D."/>
            <person name="Hendrix R.W."/>
            <person name="Hatfull G.F."/>
        </authorList>
    </citation>
    <scope>NUCLEOTIDE SEQUENCE [LARGE SCALE GENOMIC DNA]</scope>
    <source>
        <strain evidence="3 4">DSM 27648</strain>
    </source>
</reference>
<protein>
    <recommendedName>
        <fullName evidence="5">Type IV fimbrial biogenesis protein PilY1</fullName>
    </recommendedName>
</protein>
<dbReference type="STRING" id="1391654.AKJ09_04409"/>
<proteinExistence type="predicted"/>
<feature type="region of interest" description="Disordered" evidence="1">
    <location>
        <begin position="44"/>
        <end position="66"/>
    </location>
</feature>
<organism evidence="3 4">
    <name type="scientific">Labilithrix luteola</name>
    <dbReference type="NCBI Taxonomy" id="1391654"/>
    <lineage>
        <taxon>Bacteria</taxon>
        <taxon>Pseudomonadati</taxon>
        <taxon>Myxococcota</taxon>
        <taxon>Polyangia</taxon>
        <taxon>Polyangiales</taxon>
        <taxon>Labilitrichaceae</taxon>
        <taxon>Labilithrix</taxon>
    </lineage>
</organism>
<sequence>MKARSLSLLAGLAAASAPALMLAACASDETSQGVVDDAAVNTVPTAETPDSDTLPDAGGHETSTVPEVPCTAETMCPTSLNPAEGPLDTRIRINTIQGRSANDVWAGSARGQLLHYDGTSWRRSDTGTTASINGLWLRTEGQAALASLVTLLTNEISLSVTDAGTPSSAGWAAYPPLAIPAGVTNPVTRITSTWSTPDAEWLWVGTLQASAAAAGNLNVNGLFRIHVSATTSKLELKSPFASGLCNRLSCRTITGLHGISADDLWAVGYTGATFRIKNAQAATPTIKAYNSQTWATLNAVWAASDTEAWAVGANGVIRHYTGEDGVFEVVDGVPTTEDLRAVWGTSPSDVWAVGNAATVLHYDGKTWSRVTVTGIGARVPDLYTVWTAQAGKVWIGGDGVLLSLGGES</sequence>
<accession>A0A0K1PW51</accession>
<keyword evidence="4" id="KW-1185">Reference proteome</keyword>
<dbReference type="AlphaFoldDB" id="A0A0K1PW51"/>
<dbReference type="EMBL" id="CP012333">
    <property type="protein sequence ID" value="AKU97745.1"/>
    <property type="molecule type" value="Genomic_DNA"/>
</dbReference>
<evidence type="ECO:0000313" key="3">
    <source>
        <dbReference type="EMBL" id="AKU97745.1"/>
    </source>
</evidence>
<name>A0A0K1PW51_9BACT</name>
<feature type="chain" id="PRO_5005466717" description="Type IV fimbrial biogenesis protein PilY1" evidence="2">
    <location>
        <begin position="24"/>
        <end position="408"/>
    </location>
</feature>
<gene>
    <name evidence="3" type="ORF">AKJ09_04409</name>
</gene>
<keyword evidence="2" id="KW-0732">Signal</keyword>
<evidence type="ECO:0000313" key="4">
    <source>
        <dbReference type="Proteomes" id="UP000064967"/>
    </source>
</evidence>
<dbReference type="KEGG" id="llu:AKJ09_04409"/>
<dbReference type="PROSITE" id="PS51257">
    <property type="entry name" value="PROKAR_LIPOPROTEIN"/>
    <property type="match status" value="1"/>
</dbReference>
<evidence type="ECO:0000256" key="2">
    <source>
        <dbReference type="SAM" id="SignalP"/>
    </source>
</evidence>
<evidence type="ECO:0008006" key="5">
    <source>
        <dbReference type="Google" id="ProtNLM"/>
    </source>
</evidence>